<evidence type="ECO:0000256" key="4">
    <source>
        <dbReference type="ARBA" id="ARBA00023263"/>
    </source>
</evidence>
<evidence type="ECO:0000259" key="6">
    <source>
        <dbReference type="Pfam" id="PF00419"/>
    </source>
</evidence>
<reference evidence="7 8" key="1">
    <citation type="journal article" date="2021" name="Int. J. Syst. Evol. Microbiol.">
        <title>Pseudomonas lactucae sp. nov., a pathogen causing bacterial rot of lettuce in Japan.</title>
        <authorList>
            <person name="Sawada H."/>
            <person name="Fujikawa T."/>
            <person name="Satou M."/>
        </authorList>
    </citation>
    <scope>NUCLEOTIDE SEQUENCE [LARGE SCALE GENOMIC DNA]</scope>
    <source>
        <strain evidence="7 8">MAFF 301381</strain>
    </source>
</reference>
<protein>
    <submittedName>
        <fullName evidence="7">Fimbrial protein</fullName>
    </submittedName>
</protein>
<sequence length="315" mass="33420">MKRSTLFMLTLLAFGLSVDVQAACSPTPNLSNSVTFPTTIVVPPSLPVGGLIASQQFGGTFPIFTIGCISGTVIPIYGRYGSEYVLPGVGYVHNTNVPGIAMRVKANVVGGSQRDVSLATRTLTVYDKLYYDFTGLRADFYKTGPVTDGIVPSGSLRDESWNPGRIQMLLDNSIRFVNQIPTCDLATGDVNRTITLPTVKVSDLTDVISAGAFNFDLTANCNNASSVTFRFTGTPAPNDSWRFANTGTAGGTALWLYSRIGGVNQTIRANGTDNARTVAVSNNRAVLPLGAAYFRVGTVSQGTLASTATVNITYN</sequence>
<name>A0A9X0Y6M8_9PSED</name>
<comment type="caution">
    <text evidence="7">The sequence shown here is derived from an EMBL/GenBank/DDBJ whole genome shotgun (WGS) entry which is preliminary data.</text>
</comment>
<evidence type="ECO:0000256" key="1">
    <source>
        <dbReference type="ARBA" id="ARBA00004561"/>
    </source>
</evidence>
<reference evidence="7 8" key="2">
    <citation type="journal article" date="2023" name="Plant Pathol.">
        <title>Dismantling and reorganizing Pseudomonas marginalis sensu#lato.</title>
        <authorList>
            <person name="Sawada H."/>
            <person name="Fujikawa T."/>
            <person name="Satou M."/>
        </authorList>
    </citation>
    <scope>NUCLEOTIDE SEQUENCE [LARGE SCALE GENOMIC DNA]</scope>
    <source>
        <strain evidence="7 8">MAFF 301381</strain>
    </source>
</reference>
<dbReference type="EMBL" id="JAFHKJ010000005">
    <property type="protein sequence ID" value="MBN2974620.1"/>
    <property type="molecule type" value="Genomic_DNA"/>
</dbReference>
<dbReference type="Gene3D" id="2.60.40.1090">
    <property type="entry name" value="Fimbrial-type adhesion domain"/>
    <property type="match status" value="1"/>
</dbReference>
<evidence type="ECO:0000313" key="7">
    <source>
        <dbReference type="EMBL" id="MBN2974620.1"/>
    </source>
</evidence>
<dbReference type="AlphaFoldDB" id="A0A9X0Y6M8"/>
<keyword evidence="4" id="KW-0281">Fimbrium</keyword>
<feature type="domain" description="Fimbrial-type adhesion" evidence="6">
    <location>
        <begin position="181"/>
        <end position="314"/>
    </location>
</feature>
<evidence type="ECO:0000313" key="8">
    <source>
        <dbReference type="Proteomes" id="UP001154860"/>
    </source>
</evidence>
<dbReference type="Proteomes" id="UP001154860">
    <property type="component" value="Unassembled WGS sequence"/>
</dbReference>
<dbReference type="Pfam" id="PF00419">
    <property type="entry name" value="Fimbrial"/>
    <property type="match status" value="1"/>
</dbReference>
<evidence type="ECO:0000256" key="5">
    <source>
        <dbReference type="SAM" id="SignalP"/>
    </source>
</evidence>
<keyword evidence="8" id="KW-1185">Reference proteome</keyword>
<feature type="signal peptide" evidence="5">
    <location>
        <begin position="1"/>
        <end position="22"/>
    </location>
</feature>
<dbReference type="InterPro" id="IPR008966">
    <property type="entry name" value="Adhesion_dom_sf"/>
</dbReference>
<evidence type="ECO:0000256" key="2">
    <source>
        <dbReference type="ARBA" id="ARBA00006671"/>
    </source>
</evidence>
<dbReference type="Gene3D" id="2.60.40.3310">
    <property type="match status" value="1"/>
</dbReference>
<dbReference type="GO" id="GO:0009289">
    <property type="term" value="C:pilus"/>
    <property type="evidence" value="ECO:0007669"/>
    <property type="project" value="UniProtKB-SubCell"/>
</dbReference>
<comment type="subcellular location">
    <subcellularLocation>
        <location evidence="1">Fimbrium</location>
    </subcellularLocation>
</comment>
<evidence type="ECO:0000256" key="3">
    <source>
        <dbReference type="ARBA" id="ARBA00022729"/>
    </source>
</evidence>
<dbReference type="GO" id="GO:0043709">
    <property type="term" value="P:cell adhesion involved in single-species biofilm formation"/>
    <property type="evidence" value="ECO:0007669"/>
    <property type="project" value="TreeGrafter"/>
</dbReference>
<feature type="chain" id="PRO_5040952779" evidence="5">
    <location>
        <begin position="23"/>
        <end position="315"/>
    </location>
</feature>
<dbReference type="InterPro" id="IPR036937">
    <property type="entry name" value="Adhesion_dom_fimbrial_sf"/>
</dbReference>
<proteinExistence type="inferred from homology"/>
<organism evidence="7 8">
    <name type="scientific">Pseudomonas lactucae</name>
    <dbReference type="NCBI Taxonomy" id="2813360"/>
    <lineage>
        <taxon>Bacteria</taxon>
        <taxon>Pseudomonadati</taxon>
        <taxon>Pseudomonadota</taxon>
        <taxon>Gammaproteobacteria</taxon>
        <taxon>Pseudomonadales</taxon>
        <taxon>Pseudomonadaceae</taxon>
        <taxon>Pseudomonas</taxon>
    </lineage>
</organism>
<dbReference type="RefSeq" id="WP_078731208.1">
    <property type="nucleotide sequence ID" value="NZ_JAFHKI010000118.1"/>
</dbReference>
<accession>A0A9X0Y6M8</accession>
<keyword evidence="3 5" id="KW-0732">Signal</keyword>
<comment type="similarity">
    <text evidence="2">Belongs to the fimbrial protein family.</text>
</comment>
<dbReference type="InterPro" id="IPR000259">
    <property type="entry name" value="Adhesion_dom_fimbrial"/>
</dbReference>
<gene>
    <name evidence="7" type="ORF">JWR99_00875</name>
</gene>
<dbReference type="SUPFAM" id="SSF49401">
    <property type="entry name" value="Bacterial adhesins"/>
    <property type="match status" value="1"/>
</dbReference>
<dbReference type="InterPro" id="IPR050263">
    <property type="entry name" value="Bact_Fimbrial_Adh_Pro"/>
</dbReference>
<dbReference type="PANTHER" id="PTHR33420:SF3">
    <property type="entry name" value="FIMBRIAL SUBUNIT ELFA"/>
    <property type="match status" value="1"/>
</dbReference>
<dbReference type="PANTHER" id="PTHR33420">
    <property type="entry name" value="FIMBRIAL SUBUNIT ELFA-RELATED"/>
    <property type="match status" value="1"/>
</dbReference>